<feature type="compositionally biased region" description="Polar residues" evidence="1">
    <location>
        <begin position="120"/>
        <end position="131"/>
    </location>
</feature>
<sequence length="192" mass="20604">MSEHQKRPGSQQLPALFHQEGGHGLAQAPAKRHWREVSIELLTQKTGTAHVLTYSVSEPALDPGSTVDGNCPPEGNSSSDDKQTLLVQALHGTASSQDYGKRDKGRKIQESQEGLCCPSVSPTIINATSRCSSQWAGSSGQAGPNEAEPQSGSLSSPTSGRTQGREREGEKQPGKSKKRGTWKKPQWFLSSK</sequence>
<feature type="region of interest" description="Disordered" evidence="1">
    <location>
        <begin position="1"/>
        <end position="31"/>
    </location>
</feature>
<feature type="region of interest" description="Disordered" evidence="1">
    <location>
        <begin position="57"/>
        <end position="192"/>
    </location>
</feature>
<proteinExistence type="predicted"/>
<feature type="compositionally biased region" description="Polar residues" evidence="1">
    <location>
        <begin position="148"/>
        <end position="162"/>
    </location>
</feature>
<feature type="compositionally biased region" description="Basic and acidic residues" evidence="1">
    <location>
        <begin position="99"/>
        <end position="110"/>
    </location>
</feature>
<protein>
    <submittedName>
        <fullName evidence="2">Uncharacterized protein</fullName>
    </submittedName>
</protein>
<reference evidence="2" key="1">
    <citation type="submission" date="2019-10" db="EMBL/GenBank/DDBJ databases">
        <title>The sequence and de novo assembly of the wild yak genome.</title>
        <authorList>
            <person name="Liu Y."/>
        </authorList>
    </citation>
    <scope>NUCLEOTIDE SEQUENCE [LARGE SCALE GENOMIC DNA]</scope>
    <source>
        <strain evidence="2">WY2019</strain>
    </source>
</reference>
<name>A0A6B0RJB0_9CETA</name>
<organism evidence="2 3">
    <name type="scientific">Bos mutus</name>
    <name type="common">wild yak</name>
    <dbReference type="NCBI Taxonomy" id="72004"/>
    <lineage>
        <taxon>Eukaryota</taxon>
        <taxon>Metazoa</taxon>
        <taxon>Chordata</taxon>
        <taxon>Craniata</taxon>
        <taxon>Vertebrata</taxon>
        <taxon>Euteleostomi</taxon>
        <taxon>Mammalia</taxon>
        <taxon>Eutheria</taxon>
        <taxon>Laurasiatheria</taxon>
        <taxon>Artiodactyla</taxon>
        <taxon>Ruminantia</taxon>
        <taxon>Pecora</taxon>
        <taxon>Bovidae</taxon>
        <taxon>Bovinae</taxon>
        <taxon>Bos</taxon>
    </lineage>
</organism>
<accession>A0A6B0RJB0</accession>
<comment type="caution">
    <text evidence="2">The sequence shown here is derived from an EMBL/GenBank/DDBJ whole genome shotgun (WGS) entry which is preliminary data.</text>
</comment>
<dbReference type="EMBL" id="VBQZ03000062">
    <property type="protein sequence ID" value="MXQ90289.1"/>
    <property type="molecule type" value="Genomic_DNA"/>
</dbReference>
<gene>
    <name evidence="2" type="ORF">E5288_WYG001982</name>
</gene>
<keyword evidence="3" id="KW-1185">Reference proteome</keyword>
<evidence type="ECO:0000313" key="3">
    <source>
        <dbReference type="Proteomes" id="UP000322234"/>
    </source>
</evidence>
<feature type="compositionally biased region" description="Basic and acidic residues" evidence="1">
    <location>
        <begin position="163"/>
        <end position="173"/>
    </location>
</feature>
<evidence type="ECO:0000313" key="2">
    <source>
        <dbReference type="EMBL" id="MXQ90289.1"/>
    </source>
</evidence>
<dbReference type="AlphaFoldDB" id="A0A6B0RJB0"/>
<feature type="compositionally biased region" description="Low complexity" evidence="1">
    <location>
        <begin position="132"/>
        <end position="143"/>
    </location>
</feature>
<evidence type="ECO:0000256" key="1">
    <source>
        <dbReference type="SAM" id="MobiDB-lite"/>
    </source>
</evidence>
<dbReference type="Proteomes" id="UP000322234">
    <property type="component" value="Unassembled WGS sequence"/>
</dbReference>